<evidence type="ECO:0000313" key="1">
    <source>
        <dbReference type="EMBL" id="MBX67680.1"/>
    </source>
</evidence>
<sequence>MVCTIQRADIALASDNLLNWRYIRKTEIQAMHRHPKNRLQIKREWTESHQHQIFRFSV</sequence>
<organism evidence="1">
    <name type="scientific">Rhizophora mucronata</name>
    <name type="common">Asiatic mangrove</name>
    <dbReference type="NCBI Taxonomy" id="61149"/>
    <lineage>
        <taxon>Eukaryota</taxon>
        <taxon>Viridiplantae</taxon>
        <taxon>Streptophyta</taxon>
        <taxon>Embryophyta</taxon>
        <taxon>Tracheophyta</taxon>
        <taxon>Spermatophyta</taxon>
        <taxon>Magnoliopsida</taxon>
        <taxon>eudicotyledons</taxon>
        <taxon>Gunneridae</taxon>
        <taxon>Pentapetalae</taxon>
        <taxon>rosids</taxon>
        <taxon>fabids</taxon>
        <taxon>Malpighiales</taxon>
        <taxon>Rhizophoraceae</taxon>
        <taxon>Rhizophora</taxon>
    </lineage>
</organism>
<protein>
    <submittedName>
        <fullName evidence="1">Uncharacterized protein</fullName>
    </submittedName>
</protein>
<dbReference type="EMBL" id="GGEC01087196">
    <property type="protein sequence ID" value="MBX67680.1"/>
    <property type="molecule type" value="Transcribed_RNA"/>
</dbReference>
<accession>A0A2P2QL07</accession>
<proteinExistence type="predicted"/>
<reference evidence="1" key="1">
    <citation type="submission" date="2018-02" db="EMBL/GenBank/DDBJ databases">
        <title>Rhizophora mucronata_Transcriptome.</title>
        <authorList>
            <person name="Meera S.P."/>
            <person name="Sreeshan A."/>
            <person name="Augustine A."/>
        </authorList>
    </citation>
    <scope>NUCLEOTIDE SEQUENCE</scope>
    <source>
        <tissue evidence="1">Leaf</tissue>
    </source>
</reference>
<name>A0A2P2QL07_RHIMU</name>
<dbReference type="AlphaFoldDB" id="A0A2P2QL07"/>